<dbReference type="InterPro" id="IPR038610">
    <property type="entry name" value="FliK-like_C_sf"/>
</dbReference>
<accession>A0A2Z6GDD2</accession>
<evidence type="ECO:0000313" key="6">
    <source>
        <dbReference type="EMBL" id="BBE51528.1"/>
    </source>
</evidence>
<dbReference type="Proteomes" id="UP000033070">
    <property type="component" value="Chromosome"/>
</dbReference>
<evidence type="ECO:0000256" key="3">
    <source>
        <dbReference type="ARBA" id="ARBA00022795"/>
    </source>
</evidence>
<dbReference type="InterPro" id="IPR001635">
    <property type="entry name" value="Flag_hook_Flik"/>
</dbReference>
<comment type="function">
    <text evidence="1">Controls the length of the flagellar hook.</text>
</comment>
<evidence type="ECO:0000256" key="1">
    <source>
        <dbReference type="ARBA" id="ARBA00003944"/>
    </source>
</evidence>
<feature type="region of interest" description="Disordered" evidence="4">
    <location>
        <begin position="1"/>
        <end position="76"/>
    </location>
</feature>
<organism evidence="6 7">
    <name type="scientific">Ferriphaselus amnicola</name>
    <dbReference type="NCBI Taxonomy" id="1188319"/>
    <lineage>
        <taxon>Bacteria</taxon>
        <taxon>Pseudomonadati</taxon>
        <taxon>Pseudomonadota</taxon>
        <taxon>Betaproteobacteria</taxon>
        <taxon>Nitrosomonadales</taxon>
        <taxon>Gallionellaceae</taxon>
        <taxon>Ferriphaselus</taxon>
    </lineage>
</organism>
<dbReference type="InterPro" id="IPR052563">
    <property type="entry name" value="FliK"/>
</dbReference>
<evidence type="ECO:0000313" key="7">
    <source>
        <dbReference type="Proteomes" id="UP000033070"/>
    </source>
</evidence>
<dbReference type="GO" id="GO:0009424">
    <property type="term" value="C:bacterial-type flagellum hook"/>
    <property type="evidence" value="ECO:0007669"/>
    <property type="project" value="InterPro"/>
</dbReference>
<dbReference type="InterPro" id="IPR021136">
    <property type="entry name" value="Flagellar_hook_control-like_C"/>
</dbReference>
<keyword evidence="6" id="KW-0969">Cilium</keyword>
<feature type="compositionally biased region" description="Basic and acidic residues" evidence="4">
    <location>
        <begin position="42"/>
        <end position="66"/>
    </location>
</feature>
<dbReference type="RefSeq" id="WP_062626192.1">
    <property type="nucleotide sequence ID" value="NZ_AP018738.1"/>
</dbReference>
<keyword evidence="3" id="KW-1005">Bacterial flagellum biogenesis</keyword>
<dbReference type="STRING" id="1188319.OYT1_00993"/>
<dbReference type="OrthoDB" id="8596319at2"/>
<keyword evidence="7" id="KW-1185">Reference proteome</keyword>
<dbReference type="PANTHER" id="PTHR37533:SF2">
    <property type="entry name" value="FLAGELLAR HOOK-LENGTH CONTROL PROTEIN"/>
    <property type="match status" value="1"/>
</dbReference>
<dbReference type="PRINTS" id="PR01007">
    <property type="entry name" value="FLGHOOKFLIK"/>
</dbReference>
<evidence type="ECO:0000259" key="5">
    <source>
        <dbReference type="Pfam" id="PF02120"/>
    </source>
</evidence>
<dbReference type="Pfam" id="PF02120">
    <property type="entry name" value="Flg_hook"/>
    <property type="match status" value="1"/>
</dbReference>
<feature type="compositionally biased region" description="Polar residues" evidence="4">
    <location>
        <begin position="325"/>
        <end position="341"/>
    </location>
</feature>
<comment type="similarity">
    <text evidence="2">Belongs to the FliK family.</text>
</comment>
<evidence type="ECO:0000256" key="4">
    <source>
        <dbReference type="SAM" id="MobiDB-lite"/>
    </source>
</evidence>
<feature type="domain" description="Flagellar hook-length control protein-like C-terminal" evidence="5">
    <location>
        <begin position="241"/>
        <end position="321"/>
    </location>
</feature>
<dbReference type="Gene3D" id="3.30.750.140">
    <property type="match status" value="1"/>
</dbReference>
<evidence type="ECO:0000256" key="2">
    <source>
        <dbReference type="ARBA" id="ARBA00009149"/>
    </source>
</evidence>
<protein>
    <submittedName>
        <fullName evidence="6">Flagellar hook-length control protein</fullName>
    </submittedName>
</protein>
<dbReference type="AlphaFoldDB" id="A0A2Z6GDD2"/>
<sequence length="367" mass="38249">MNAVLVSAPAAQSHKPSTRPNEESKSSQPFGAVLSGQIAHQANKESSKPSHTDKHVAHKEKTESKASDTQAPVPEGVTTLPADMLAQLIKQGKATTNSASESATASGEAMTGIAEQLASAQAGVRKETKGTTAPDFAVSATEVGESSTIAKQPFIDDSAQLTARKDTAADAGIRFGAALDTAKTAMPLERPLPEISAPNTPAVTSQPAMLNLAQQTMAAAPTQLAVTTPVGRKDWGDDFGQKITWLATNNQQTAELHLNPPQLGPLDVVISVSGDQATAFFSSPHAAVRDAVEQAMPKLREMMADNGITLGNASVNDQARDSAQDAYQRSGNGRTDSISDNMATGAQQPVALATPVRRHNGLLDTFA</sequence>
<proteinExistence type="inferred from homology"/>
<dbReference type="KEGG" id="fam:OYT1_ch2002"/>
<dbReference type="GO" id="GO:0044780">
    <property type="term" value="P:bacterial-type flagellum assembly"/>
    <property type="evidence" value="ECO:0007669"/>
    <property type="project" value="InterPro"/>
</dbReference>
<reference evidence="6 7" key="1">
    <citation type="submission" date="2018-06" db="EMBL/GenBank/DDBJ databases">
        <title>OYT1 Genome Sequencing.</title>
        <authorList>
            <person name="Kato S."/>
            <person name="Itoh T."/>
            <person name="Ohkuma M."/>
        </authorList>
    </citation>
    <scope>NUCLEOTIDE SEQUENCE [LARGE SCALE GENOMIC DNA]</scope>
    <source>
        <strain evidence="6 7">OYT1</strain>
    </source>
</reference>
<gene>
    <name evidence="6" type="ORF">OYT1_ch2002</name>
</gene>
<feature type="region of interest" description="Disordered" evidence="4">
    <location>
        <begin position="319"/>
        <end position="341"/>
    </location>
</feature>
<name>A0A2Z6GDD2_9PROT</name>
<keyword evidence="6" id="KW-0282">Flagellum</keyword>
<dbReference type="CDD" id="cd17470">
    <property type="entry name" value="T3SS_Flik_C"/>
    <property type="match status" value="1"/>
</dbReference>
<dbReference type="PANTHER" id="PTHR37533">
    <property type="entry name" value="FLAGELLAR HOOK-LENGTH CONTROL PROTEIN"/>
    <property type="match status" value="1"/>
</dbReference>
<dbReference type="EMBL" id="AP018738">
    <property type="protein sequence ID" value="BBE51528.1"/>
    <property type="molecule type" value="Genomic_DNA"/>
</dbReference>
<keyword evidence="6" id="KW-0966">Cell projection</keyword>